<keyword evidence="8" id="KW-1185">Reference proteome</keyword>
<protein>
    <submittedName>
        <fullName evidence="7">IclR family transcriptional regulator</fullName>
    </submittedName>
</protein>
<evidence type="ECO:0000256" key="2">
    <source>
        <dbReference type="ARBA" id="ARBA00023125"/>
    </source>
</evidence>
<dbReference type="PROSITE" id="PS51078">
    <property type="entry name" value="ICLR_ED"/>
    <property type="match status" value="1"/>
</dbReference>
<gene>
    <name evidence="7" type="ORF">CLV63_12580</name>
</gene>
<feature type="domain" description="HTH iclR-type" evidence="5">
    <location>
        <begin position="29"/>
        <end position="90"/>
    </location>
</feature>
<evidence type="ECO:0000313" key="8">
    <source>
        <dbReference type="Proteomes" id="UP000240542"/>
    </source>
</evidence>
<name>A0A2P8CXP0_9ACTN</name>
<accession>A0A2P8CXP0</accession>
<keyword evidence="1" id="KW-0805">Transcription regulation</keyword>
<dbReference type="SUPFAM" id="SSF46785">
    <property type="entry name" value="Winged helix' DNA-binding domain"/>
    <property type="match status" value="1"/>
</dbReference>
<dbReference type="GO" id="GO:0003700">
    <property type="term" value="F:DNA-binding transcription factor activity"/>
    <property type="evidence" value="ECO:0007669"/>
    <property type="project" value="TreeGrafter"/>
</dbReference>
<dbReference type="PANTHER" id="PTHR30136">
    <property type="entry name" value="HELIX-TURN-HELIX TRANSCRIPTIONAL REGULATOR, ICLR FAMILY"/>
    <property type="match status" value="1"/>
</dbReference>
<dbReference type="Pfam" id="PF01614">
    <property type="entry name" value="IclR_C"/>
    <property type="match status" value="1"/>
</dbReference>
<organism evidence="7 8">
    <name type="scientific">Murinocardiopsis flavida</name>
    <dbReference type="NCBI Taxonomy" id="645275"/>
    <lineage>
        <taxon>Bacteria</taxon>
        <taxon>Bacillati</taxon>
        <taxon>Actinomycetota</taxon>
        <taxon>Actinomycetes</taxon>
        <taxon>Streptosporangiales</taxon>
        <taxon>Nocardiopsidaceae</taxon>
        <taxon>Murinocardiopsis</taxon>
    </lineage>
</organism>
<dbReference type="InterPro" id="IPR036388">
    <property type="entry name" value="WH-like_DNA-bd_sf"/>
</dbReference>
<dbReference type="AlphaFoldDB" id="A0A2P8CXP0"/>
<dbReference type="Proteomes" id="UP000240542">
    <property type="component" value="Unassembled WGS sequence"/>
</dbReference>
<dbReference type="InterPro" id="IPR014757">
    <property type="entry name" value="Tscrpt_reg_IclR_C"/>
</dbReference>
<sequence>MSESQVMPEQGVSRAVPDTTTEGAKSGPARNLVRAFALLDAVATDHRGVPLADLARVTDIPEATAHRLLNVLAELNVVRIGENGRWRVGRHCLELGAAYLESVELRAEARGLLRELNEETGETCALGVLDGDRVVYVDKIDSPHPVRVNSGLGRSNPAATTALGRAILAWSAPAQVDAVLAEGVPERTARTTVDTGALRAELLACRERGYSVDTAENEAGIHGVGAPVIDYRGIPVAAISVAGPENRLTLDRLPDVGAATAEAAADLSRRLGFSPRVRDAVQARPPG</sequence>
<feature type="region of interest" description="Disordered" evidence="4">
    <location>
        <begin position="1"/>
        <end position="27"/>
    </location>
</feature>
<proteinExistence type="predicted"/>
<keyword evidence="3" id="KW-0804">Transcription</keyword>
<dbReference type="Gene3D" id="1.10.10.10">
    <property type="entry name" value="Winged helix-like DNA-binding domain superfamily/Winged helix DNA-binding domain"/>
    <property type="match status" value="1"/>
</dbReference>
<dbReference type="GO" id="GO:0003677">
    <property type="term" value="F:DNA binding"/>
    <property type="evidence" value="ECO:0007669"/>
    <property type="project" value="UniProtKB-KW"/>
</dbReference>
<evidence type="ECO:0000313" key="7">
    <source>
        <dbReference type="EMBL" id="PSK89686.1"/>
    </source>
</evidence>
<comment type="caution">
    <text evidence="7">The sequence shown here is derived from an EMBL/GenBank/DDBJ whole genome shotgun (WGS) entry which is preliminary data.</text>
</comment>
<evidence type="ECO:0000256" key="4">
    <source>
        <dbReference type="SAM" id="MobiDB-lite"/>
    </source>
</evidence>
<dbReference type="SMART" id="SM00346">
    <property type="entry name" value="HTH_ICLR"/>
    <property type="match status" value="1"/>
</dbReference>
<dbReference type="Pfam" id="PF09339">
    <property type="entry name" value="HTH_IclR"/>
    <property type="match status" value="1"/>
</dbReference>
<dbReference type="InterPro" id="IPR029016">
    <property type="entry name" value="GAF-like_dom_sf"/>
</dbReference>
<evidence type="ECO:0000256" key="1">
    <source>
        <dbReference type="ARBA" id="ARBA00023015"/>
    </source>
</evidence>
<dbReference type="PANTHER" id="PTHR30136:SF35">
    <property type="entry name" value="HTH-TYPE TRANSCRIPTIONAL REGULATOR RV1719"/>
    <property type="match status" value="1"/>
</dbReference>
<dbReference type="SUPFAM" id="SSF55781">
    <property type="entry name" value="GAF domain-like"/>
    <property type="match status" value="1"/>
</dbReference>
<evidence type="ECO:0000259" key="5">
    <source>
        <dbReference type="PROSITE" id="PS51077"/>
    </source>
</evidence>
<dbReference type="InterPro" id="IPR036390">
    <property type="entry name" value="WH_DNA-bd_sf"/>
</dbReference>
<dbReference type="InterPro" id="IPR005471">
    <property type="entry name" value="Tscrpt_reg_IclR_N"/>
</dbReference>
<dbReference type="PROSITE" id="PS51077">
    <property type="entry name" value="HTH_ICLR"/>
    <property type="match status" value="1"/>
</dbReference>
<reference evidence="7 8" key="1">
    <citation type="submission" date="2018-03" db="EMBL/GenBank/DDBJ databases">
        <title>Genomic Encyclopedia of Archaeal and Bacterial Type Strains, Phase II (KMG-II): from individual species to whole genera.</title>
        <authorList>
            <person name="Goeker M."/>
        </authorList>
    </citation>
    <scope>NUCLEOTIDE SEQUENCE [LARGE SCALE GENOMIC DNA]</scope>
    <source>
        <strain evidence="7 8">DSM 45312</strain>
    </source>
</reference>
<evidence type="ECO:0000256" key="3">
    <source>
        <dbReference type="ARBA" id="ARBA00023163"/>
    </source>
</evidence>
<keyword evidence="2" id="KW-0238">DNA-binding</keyword>
<dbReference type="Gene3D" id="3.30.450.40">
    <property type="match status" value="1"/>
</dbReference>
<feature type="domain" description="IclR-ED" evidence="6">
    <location>
        <begin position="91"/>
        <end position="273"/>
    </location>
</feature>
<dbReference type="GO" id="GO:0045892">
    <property type="term" value="P:negative regulation of DNA-templated transcription"/>
    <property type="evidence" value="ECO:0007669"/>
    <property type="project" value="TreeGrafter"/>
</dbReference>
<evidence type="ECO:0000259" key="6">
    <source>
        <dbReference type="PROSITE" id="PS51078"/>
    </source>
</evidence>
<dbReference type="EMBL" id="PYGA01000025">
    <property type="protein sequence ID" value="PSK89686.1"/>
    <property type="molecule type" value="Genomic_DNA"/>
</dbReference>
<dbReference type="InterPro" id="IPR050707">
    <property type="entry name" value="HTH_MetabolicPath_Reg"/>
</dbReference>